<accession>A0AAD3CTL7</accession>
<proteinExistence type="predicted"/>
<comment type="caution">
    <text evidence="2">The sequence shown here is derived from an EMBL/GenBank/DDBJ whole genome shotgun (WGS) entry which is preliminary data.</text>
</comment>
<keyword evidence="3" id="KW-1185">Reference proteome</keyword>
<dbReference type="EMBL" id="BLLK01000045">
    <property type="protein sequence ID" value="GFH52002.1"/>
    <property type="molecule type" value="Genomic_DNA"/>
</dbReference>
<dbReference type="AlphaFoldDB" id="A0AAD3CTL7"/>
<evidence type="ECO:0000313" key="3">
    <source>
        <dbReference type="Proteomes" id="UP001054902"/>
    </source>
</evidence>
<reference evidence="2 3" key="1">
    <citation type="journal article" date="2021" name="Sci. Rep.">
        <title>The genome of the diatom Chaetoceros tenuissimus carries an ancient integrated fragment of an extant virus.</title>
        <authorList>
            <person name="Hongo Y."/>
            <person name="Kimura K."/>
            <person name="Takaki Y."/>
            <person name="Yoshida Y."/>
            <person name="Baba S."/>
            <person name="Kobayashi G."/>
            <person name="Nagasaki K."/>
            <person name="Hano T."/>
            <person name="Tomaru Y."/>
        </authorList>
    </citation>
    <scope>NUCLEOTIDE SEQUENCE [LARGE SCALE GENOMIC DNA]</scope>
    <source>
        <strain evidence="2 3">NIES-3715</strain>
    </source>
</reference>
<dbReference type="Proteomes" id="UP001054902">
    <property type="component" value="Unassembled WGS sequence"/>
</dbReference>
<sequence>MKSSLGRLASEEMPPMSILKQEPQHNSMQRNKKRARAVTFHIDEDKESKILQKQMKHTSQEAAQDDASWKIASSLLHALKKAELKEARDTPVGETRRDQMIDGDGHANLLTSQIEDQSDGDINLYMTLAHDTISSLQMKNKYKPMTAQQILLASTVNAKLVCTHLPEELYRRMSSKEKNSRRGLEPSMEEELKLREAFVESHFQQQTLLGIYLGDEKTGILVHPNSV</sequence>
<evidence type="ECO:0000256" key="1">
    <source>
        <dbReference type="SAM" id="MobiDB-lite"/>
    </source>
</evidence>
<evidence type="ECO:0000313" key="2">
    <source>
        <dbReference type="EMBL" id="GFH52002.1"/>
    </source>
</evidence>
<gene>
    <name evidence="2" type="ORF">CTEN210_08478</name>
</gene>
<organism evidence="2 3">
    <name type="scientific">Chaetoceros tenuissimus</name>
    <dbReference type="NCBI Taxonomy" id="426638"/>
    <lineage>
        <taxon>Eukaryota</taxon>
        <taxon>Sar</taxon>
        <taxon>Stramenopiles</taxon>
        <taxon>Ochrophyta</taxon>
        <taxon>Bacillariophyta</taxon>
        <taxon>Coscinodiscophyceae</taxon>
        <taxon>Chaetocerotophycidae</taxon>
        <taxon>Chaetocerotales</taxon>
        <taxon>Chaetocerotaceae</taxon>
        <taxon>Chaetoceros</taxon>
    </lineage>
</organism>
<name>A0AAD3CTL7_9STRA</name>
<protein>
    <submittedName>
        <fullName evidence="2">Uncharacterized protein</fullName>
    </submittedName>
</protein>
<feature type="region of interest" description="Disordered" evidence="1">
    <location>
        <begin position="1"/>
        <end position="35"/>
    </location>
</feature>